<dbReference type="EMBL" id="CAJC01000167">
    <property type="protein sequence ID" value="CCI54016.1"/>
    <property type="molecule type" value="Genomic_DNA"/>
</dbReference>
<dbReference type="Proteomes" id="UP000035720">
    <property type="component" value="Unassembled WGS sequence"/>
</dbReference>
<dbReference type="AlphaFoldDB" id="A0A077M9J8"/>
<evidence type="ECO:0000313" key="3">
    <source>
        <dbReference type="Proteomes" id="UP000035720"/>
    </source>
</evidence>
<dbReference type="RefSeq" id="WP_048546420.1">
    <property type="nucleotide sequence ID" value="NZ_HF571038.1"/>
</dbReference>
<reference evidence="2 3" key="1">
    <citation type="journal article" date="2013" name="ISME J.">
        <title>A metabolic model for members of the genus Tetrasphaera involved in enhanced biological phosphorus removal.</title>
        <authorList>
            <person name="Kristiansen R."/>
            <person name="Nguyen H.T.T."/>
            <person name="Saunders A.M."/>
            <person name="Nielsen J.L."/>
            <person name="Wimmer R."/>
            <person name="Le V.Q."/>
            <person name="McIlroy S.J."/>
            <person name="Petrovski S."/>
            <person name="Seviour R.J."/>
            <person name="Calteau A."/>
            <person name="Nielsen K.L."/>
            <person name="Nielsen P.H."/>
        </authorList>
    </citation>
    <scope>NUCLEOTIDE SEQUENCE [LARGE SCALE GENOMIC DNA]</scope>
    <source>
        <strain evidence="2 3">Ben 74</strain>
    </source>
</reference>
<gene>
    <name evidence="2" type="ORF">BN13_550004</name>
</gene>
<keyword evidence="3" id="KW-1185">Reference proteome</keyword>
<sequence>MTREESLEPAGETSDVDANPAARVANPRLAHIVLSTAFIENHEPAQVQAYIDALVAAQEQAHSTSEDDLADGLRDRLDAAGVILPDESYRNLARQVHDSAGLAVSSDSGEVLYGDPHLAQPTHEPDVRGTDDPEDPDRPVYS</sequence>
<name>A0A077M9J8_9MICO</name>
<evidence type="ECO:0000256" key="1">
    <source>
        <dbReference type="SAM" id="MobiDB-lite"/>
    </source>
</evidence>
<organism evidence="2 3">
    <name type="scientific">Nostocoides jenkinsii Ben 74</name>
    <dbReference type="NCBI Taxonomy" id="1193518"/>
    <lineage>
        <taxon>Bacteria</taxon>
        <taxon>Bacillati</taxon>
        <taxon>Actinomycetota</taxon>
        <taxon>Actinomycetes</taxon>
        <taxon>Micrococcales</taxon>
        <taxon>Intrasporangiaceae</taxon>
        <taxon>Nostocoides</taxon>
    </lineage>
</organism>
<feature type="region of interest" description="Disordered" evidence="1">
    <location>
        <begin position="106"/>
        <end position="142"/>
    </location>
</feature>
<dbReference type="STRING" id="1193518.BN13_550004"/>
<evidence type="ECO:0000313" key="2">
    <source>
        <dbReference type="EMBL" id="CCI54016.1"/>
    </source>
</evidence>
<feature type="region of interest" description="Disordered" evidence="1">
    <location>
        <begin position="1"/>
        <end position="22"/>
    </location>
</feature>
<accession>A0A077M9J8</accession>
<proteinExistence type="predicted"/>
<dbReference type="OrthoDB" id="4866346at2"/>
<protein>
    <submittedName>
        <fullName evidence="2">Uncharacterized protein</fullName>
    </submittedName>
</protein>
<comment type="caution">
    <text evidence="2">The sequence shown here is derived from an EMBL/GenBank/DDBJ whole genome shotgun (WGS) entry which is preliminary data.</text>
</comment>